<dbReference type="EMBL" id="BJWK01000007">
    <property type="protein sequence ID" value="GEM09333.1"/>
    <property type="molecule type" value="Genomic_DNA"/>
</dbReference>
<comment type="caution">
    <text evidence="1">The sequence shown here is derived from an EMBL/GenBank/DDBJ whole genome shotgun (WGS) entry which is preliminary data.</text>
</comment>
<proteinExistence type="predicted"/>
<organism evidence="1 2">
    <name type="scientific">Rhodotorula toruloides</name>
    <name type="common">Yeast</name>
    <name type="synonym">Rhodosporidium toruloides</name>
    <dbReference type="NCBI Taxonomy" id="5286"/>
    <lineage>
        <taxon>Eukaryota</taxon>
        <taxon>Fungi</taxon>
        <taxon>Dikarya</taxon>
        <taxon>Basidiomycota</taxon>
        <taxon>Pucciniomycotina</taxon>
        <taxon>Microbotryomycetes</taxon>
        <taxon>Sporidiobolales</taxon>
        <taxon>Sporidiobolaceae</taxon>
        <taxon>Rhodotorula</taxon>
    </lineage>
</organism>
<gene>
    <name evidence="1" type="ORF">Rt10032_c07g3350</name>
</gene>
<dbReference type="Gene3D" id="3.40.50.1820">
    <property type="entry name" value="alpha/beta hydrolase"/>
    <property type="match status" value="1"/>
</dbReference>
<dbReference type="OrthoDB" id="19657at2759"/>
<dbReference type="InterPro" id="IPR029058">
    <property type="entry name" value="AB_hydrolase_fold"/>
</dbReference>
<reference evidence="1 2" key="1">
    <citation type="submission" date="2019-07" db="EMBL/GenBank/DDBJ databases">
        <title>Rhodotorula toruloides NBRC10032 genome sequencing.</title>
        <authorList>
            <person name="Shida Y."/>
            <person name="Takaku H."/>
            <person name="Ogasawara W."/>
            <person name="Mori K."/>
        </authorList>
    </citation>
    <scope>NUCLEOTIDE SEQUENCE [LARGE SCALE GENOMIC DNA]</scope>
    <source>
        <strain evidence="1 2">NBRC10032</strain>
    </source>
</reference>
<keyword evidence="1" id="KW-0378">Hydrolase</keyword>
<name>A0A511KG36_RHOTO</name>
<accession>A0A511KG36</accession>
<evidence type="ECO:0000313" key="1">
    <source>
        <dbReference type="EMBL" id="GEM09333.1"/>
    </source>
</evidence>
<dbReference type="Proteomes" id="UP000321518">
    <property type="component" value="Unassembled WGS sequence"/>
</dbReference>
<protein>
    <submittedName>
        <fullName evidence="1">Alpha/beta fold family hydrolase</fullName>
    </submittedName>
</protein>
<dbReference type="GO" id="GO:0016787">
    <property type="term" value="F:hydrolase activity"/>
    <property type="evidence" value="ECO:0007669"/>
    <property type="project" value="UniProtKB-KW"/>
</dbReference>
<dbReference type="SUPFAM" id="SSF53474">
    <property type="entry name" value="alpha/beta-Hydrolases"/>
    <property type="match status" value="1"/>
</dbReference>
<dbReference type="AlphaFoldDB" id="A0A511KG36"/>
<evidence type="ECO:0000313" key="2">
    <source>
        <dbReference type="Proteomes" id="UP000321518"/>
    </source>
</evidence>
<sequence length="256" mass="28986">MPHVNIPGDLSVYYEFSQGFEEAWDQVLSAVVRVAQIYNPHRPEGVWMSSTPNHRHPRLTPETLAKLRQPILILQGEQDLCFPVEDIADTVKHFTGSQGLQFHTIPDGPHLLAITHGPSVINMVQAFLLKYAHSPTPPVPFDFHAALQYASETAGNPRIAHRDPQAPDAFSLLDEEGYKAGATRFETMKRRGKASKLNLPMCFEKNDWEEGAAHQRLWTWSRRREYAQQRQDVRPMSVLSLGDGIAVEIERRETTG</sequence>